<evidence type="ECO:0000256" key="1">
    <source>
        <dbReference type="SAM" id="Phobius"/>
    </source>
</evidence>
<organism evidence="2 3">
    <name type="scientific">Gillisia lutea</name>
    <dbReference type="NCBI Taxonomy" id="2909668"/>
    <lineage>
        <taxon>Bacteria</taxon>
        <taxon>Pseudomonadati</taxon>
        <taxon>Bacteroidota</taxon>
        <taxon>Flavobacteriia</taxon>
        <taxon>Flavobacteriales</taxon>
        <taxon>Flavobacteriaceae</taxon>
        <taxon>Gillisia</taxon>
    </lineage>
</organism>
<evidence type="ECO:0008006" key="4">
    <source>
        <dbReference type="Google" id="ProtNLM"/>
    </source>
</evidence>
<dbReference type="EMBL" id="JAKGTH010000007">
    <property type="protein sequence ID" value="MCF4101082.1"/>
    <property type="molecule type" value="Genomic_DNA"/>
</dbReference>
<comment type="caution">
    <text evidence="2">The sequence shown here is derived from an EMBL/GenBank/DDBJ whole genome shotgun (WGS) entry which is preliminary data.</text>
</comment>
<gene>
    <name evidence="2" type="ORF">L1I30_05350</name>
</gene>
<keyword evidence="1" id="KW-0472">Membrane</keyword>
<protein>
    <recommendedName>
        <fullName evidence="4">Outer membrane protein beta-barrel domain-containing protein</fullName>
    </recommendedName>
</protein>
<name>A0ABS9EDX5_9FLAO</name>
<sequence>MKKTKNIDDLFRDKFRDAETQPPSEVWENISQNLPQKERERRLLPFWFKLAGTAAALLLLFTLYKNKQNNVKGSDFYVISSENKPIPNAPHFTSAQFSKIMLETENFLISAIKQTEIDQLKKDFQEAYSKNIPSTEIKTKRTSGYSIQKNNPITTISEQVISDSISPAKNSNENRLNSNNIESPALAATIEKEHVKKKNEKDLLAEITNNQLNEDEDEEQSPSLSKRFSIAPTAAAVYFDNIGKGNSIDKSFADNNGSGDISMAYGVNLAYQISEKIKIRSGLSKVNLSYTTQNISYASALNSEVIEGSMLSFTGPSENGVSINGSLNQNLSFLEVPAELEYNVLDSKFGINLIGGVSTLFLNENSVSLNSANYTTNLGEASNLNKISFTGNLGVGLNYKISPLFQFNFEPIFKYQLNTFSNTSNFKPYYFGIYSGVSFKF</sequence>
<proteinExistence type="predicted"/>
<evidence type="ECO:0000313" key="3">
    <source>
        <dbReference type="Proteomes" id="UP001179363"/>
    </source>
</evidence>
<dbReference type="Proteomes" id="UP001179363">
    <property type="component" value="Unassembled WGS sequence"/>
</dbReference>
<reference evidence="2" key="1">
    <citation type="submission" date="2022-01" db="EMBL/GenBank/DDBJ databases">
        <title>Gillisia lutea sp. nov., isolated from marine plastic residues from the Malvarosa beach (Valencia, Spain).</title>
        <authorList>
            <person name="Vidal-Verdu A."/>
            <person name="Molina-Menor E."/>
            <person name="Satari L."/>
            <person name="Pascual J."/>
            <person name="Pereto J."/>
            <person name="Porcar M."/>
        </authorList>
    </citation>
    <scope>NUCLEOTIDE SEQUENCE</scope>
    <source>
        <strain evidence="2">M10.2A</strain>
    </source>
</reference>
<evidence type="ECO:0000313" key="2">
    <source>
        <dbReference type="EMBL" id="MCF4101082.1"/>
    </source>
</evidence>
<keyword evidence="1" id="KW-1133">Transmembrane helix</keyword>
<accession>A0ABS9EDX5</accession>
<dbReference type="RefSeq" id="WP_236133233.1">
    <property type="nucleotide sequence ID" value="NZ_JAKGTH010000007.1"/>
</dbReference>
<keyword evidence="1" id="KW-0812">Transmembrane</keyword>
<feature type="transmembrane region" description="Helical" evidence="1">
    <location>
        <begin position="46"/>
        <end position="64"/>
    </location>
</feature>
<keyword evidence="3" id="KW-1185">Reference proteome</keyword>